<dbReference type="GO" id="GO:0003677">
    <property type="term" value="F:DNA binding"/>
    <property type="evidence" value="ECO:0007669"/>
    <property type="project" value="InterPro"/>
</dbReference>
<protein>
    <recommendedName>
        <fullName evidence="1">Stage 0 sporulation protein A homolog</fullName>
    </recommendedName>
</protein>
<evidence type="ECO:0000259" key="4">
    <source>
        <dbReference type="PROSITE" id="PS50110"/>
    </source>
</evidence>
<accession>A0A0C7PMD6</accession>
<evidence type="ECO:0000313" key="6">
    <source>
        <dbReference type="EMBL" id="CEQ03011.1"/>
    </source>
</evidence>
<feature type="domain" description="HTH LytTR-type" evidence="5">
    <location>
        <begin position="140"/>
        <end position="244"/>
    </location>
</feature>
<dbReference type="SMART" id="SM00448">
    <property type="entry name" value="REC"/>
    <property type="match status" value="1"/>
</dbReference>
<dbReference type="InterPro" id="IPR046947">
    <property type="entry name" value="LytR-like"/>
</dbReference>
<organism evidence="6 7">
    <name type="scientific">Paraclostridium sordellii</name>
    <name type="common">Clostridium sordellii</name>
    <dbReference type="NCBI Taxonomy" id="1505"/>
    <lineage>
        <taxon>Bacteria</taxon>
        <taxon>Bacillati</taxon>
        <taxon>Bacillota</taxon>
        <taxon>Clostridia</taxon>
        <taxon>Peptostreptococcales</taxon>
        <taxon>Peptostreptococcaceae</taxon>
        <taxon>Paraclostridium</taxon>
    </lineage>
</organism>
<comment type="function">
    <text evidence="2">May play the central regulatory role in sporulation. It may be an element of the effector pathway responsible for the activation of sporulation genes in response to nutritional stress. Spo0A may act in concert with spo0H (a sigma factor) to control the expression of some genes that are critical to the sporulation process.</text>
</comment>
<evidence type="ECO:0000313" key="7">
    <source>
        <dbReference type="Proteomes" id="UP000049127"/>
    </source>
</evidence>
<evidence type="ECO:0000259" key="5">
    <source>
        <dbReference type="PROSITE" id="PS50930"/>
    </source>
</evidence>
<dbReference type="InterPro" id="IPR011006">
    <property type="entry name" value="CheY-like_superfamily"/>
</dbReference>
<dbReference type="PROSITE" id="PS50930">
    <property type="entry name" value="HTH_LYTTR"/>
    <property type="match status" value="1"/>
</dbReference>
<dbReference type="Gene3D" id="3.40.50.2300">
    <property type="match status" value="1"/>
</dbReference>
<dbReference type="InterPro" id="IPR001789">
    <property type="entry name" value="Sig_transdc_resp-reg_receiver"/>
</dbReference>
<name>A0A0C7PMD6_PARSO</name>
<dbReference type="InterPro" id="IPR007492">
    <property type="entry name" value="LytTR_DNA-bd_dom"/>
</dbReference>
<proteinExistence type="predicted"/>
<evidence type="ECO:0000256" key="2">
    <source>
        <dbReference type="ARBA" id="ARBA00024867"/>
    </source>
</evidence>
<dbReference type="PANTHER" id="PTHR37299">
    <property type="entry name" value="TRANSCRIPTIONAL REGULATOR-RELATED"/>
    <property type="match status" value="1"/>
</dbReference>
<reference evidence="6 7" key="1">
    <citation type="submission" date="2015-01" db="EMBL/GenBank/DDBJ databases">
        <authorList>
            <person name="Aslett A.Martin."/>
            <person name="De Silva Nishadi"/>
        </authorList>
    </citation>
    <scope>NUCLEOTIDE SEQUENCE [LARGE SCALE GENOMIC DNA]</scope>
    <source>
        <strain evidence="6 7">R28058</strain>
    </source>
</reference>
<dbReference type="Gene3D" id="2.40.50.40">
    <property type="match status" value="1"/>
</dbReference>
<evidence type="ECO:0000256" key="3">
    <source>
        <dbReference type="PROSITE-ProRule" id="PRU00169"/>
    </source>
</evidence>
<dbReference type="RefSeq" id="WP_308859822.1">
    <property type="nucleotide sequence ID" value="NZ_CDNF01000003.1"/>
</dbReference>
<comment type="caution">
    <text evidence="3">Lacks conserved residue(s) required for the propagation of feature annotation.</text>
</comment>
<feature type="domain" description="Response regulatory" evidence="4">
    <location>
        <begin position="5"/>
        <end position="119"/>
    </location>
</feature>
<dbReference type="EMBL" id="CEKZ01000003">
    <property type="protein sequence ID" value="CEQ03011.1"/>
    <property type="molecule type" value="Genomic_DNA"/>
</dbReference>
<dbReference type="Pfam" id="PF00072">
    <property type="entry name" value="Response_reg"/>
    <property type="match status" value="1"/>
</dbReference>
<dbReference type="Pfam" id="PF04397">
    <property type="entry name" value="LytTR"/>
    <property type="match status" value="1"/>
</dbReference>
<gene>
    <name evidence="6" type="primary">mrkE_2</name>
    <name evidence="6" type="ORF">R28058_07441</name>
</gene>
<dbReference type="PROSITE" id="PS50110">
    <property type="entry name" value="RESPONSE_REGULATORY"/>
    <property type="match status" value="1"/>
</dbReference>
<dbReference type="Gene3D" id="2.20.25.10">
    <property type="match status" value="1"/>
</dbReference>
<dbReference type="SMART" id="SM00850">
    <property type="entry name" value="LytTR"/>
    <property type="match status" value="1"/>
</dbReference>
<dbReference type="AlphaFoldDB" id="A0A0C7PMD6"/>
<dbReference type="Proteomes" id="UP000049127">
    <property type="component" value="Unassembled WGS sequence"/>
</dbReference>
<dbReference type="SUPFAM" id="SSF52172">
    <property type="entry name" value="CheY-like"/>
    <property type="match status" value="1"/>
</dbReference>
<dbReference type="GO" id="GO:0000156">
    <property type="term" value="F:phosphorelay response regulator activity"/>
    <property type="evidence" value="ECO:0007669"/>
    <property type="project" value="InterPro"/>
</dbReference>
<sequence length="244" mass="28994">MKEIKAIIVESDLTQRQELKRIIKKHSNIEIAKECIDGIEVLEFLQNNNVDLIFLNINTEKLDGILLANIINKFENKPKIVFTTKYKEYAAKAYSLDIYDYILKPYSEERLIQLFKKLDNDCSNKQYIKSNFINSISNKLSLWKNEKIVVIDICDVYCCEAHKKTTYIHTKDERFEIKEGISHVEHIISNNNFYRCHRSYLVNITKIEEIIPWINNTYIIRLKNKQELEVSRSKVKGFRRIMHL</sequence>
<evidence type="ECO:0000256" key="1">
    <source>
        <dbReference type="ARBA" id="ARBA00018672"/>
    </source>
</evidence>
<dbReference type="PANTHER" id="PTHR37299:SF1">
    <property type="entry name" value="STAGE 0 SPORULATION PROTEIN A HOMOLOG"/>
    <property type="match status" value="1"/>
</dbReference>